<dbReference type="OrthoDB" id="3745543at2"/>
<dbReference type="EMBL" id="BJMN01000044">
    <property type="protein sequence ID" value="GEB60573.1"/>
    <property type="molecule type" value="Genomic_DNA"/>
</dbReference>
<dbReference type="RefSeq" id="WP_141300443.1">
    <property type="nucleotide sequence ID" value="NZ_BJMN01000044.1"/>
</dbReference>
<sequence length="304" mass="31669">MASHRKLRAAAVVCAAVAVAGPTSAAAWAAPPAAVRAAVQENAPLLPVPAPSPSPDPFADLTPDEIVDRAVTATQSATSLRMAGRVVSEGQQLDIDFAVNERDECTGLMKIDGGTAELRRVDDFTYMKGDEAFWRVSMASQGMSKPQIDATIELVKGRWLKIAPGQAGSSDLSGVCDLQGLLASLDEDKAEPGTLVRGPDGEVDGTPVATLVKKETGEETGTETTEPETTEPGTTEPEPEPAKPETTTVSVSQEGKPYILKMVKTGGEEPGSMTLSDFDKPVDVVVPPASETVDLSKLGQGTSA</sequence>
<comment type="caution">
    <text evidence="3">The sequence shown here is derived from an EMBL/GenBank/DDBJ whole genome shotgun (WGS) entry which is preliminary data.</text>
</comment>
<evidence type="ECO:0000313" key="4">
    <source>
        <dbReference type="Proteomes" id="UP000315226"/>
    </source>
</evidence>
<gene>
    <name evidence="3" type="ORF">SGA01_61780</name>
</gene>
<keyword evidence="4" id="KW-1185">Reference proteome</keyword>
<accession>A0A4Y3RUY7</accession>
<evidence type="ECO:0000256" key="2">
    <source>
        <dbReference type="SAM" id="SignalP"/>
    </source>
</evidence>
<feature type="chain" id="PRO_5039305783" evidence="2">
    <location>
        <begin position="30"/>
        <end position="304"/>
    </location>
</feature>
<name>A0A4Y3RUY7_9ACTN</name>
<dbReference type="AlphaFoldDB" id="A0A4Y3RUY7"/>
<dbReference type="Proteomes" id="UP000315226">
    <property type="component" value="Unassembled WGS sequence"/>
</dbReference>
<keyword evidence="3" id="KW-0449">Lipoprotein</keyword>
<reference evidence="3 4" key="1">
    <citation type="submission" date="2019-06" db="EMBL/GenBank/DDBJ databases">
        <title>Whole genome shotgun sequence of Streptomyces gardneri NBRC 12865.</title>
        <authorList>
            <person name="Hosoyama A."/>
            <person name="Uohara A."/>
            <person name="Ohji S."/>
            <person name="Ichikawa N."/>
        </authorList>
    </citation>
    <scope>NUCLEOTIDE SEQUENCE [LARGE SCALE GENOMIC DNA]</scope>
    <source>
        <strain evidence="3 4">NBRC 12865</strain>
    </source>
</reference>
<proteinExistence type="predicted"/>
<keyword evidence="2" id="KW-0732">Signal</keyword>
<dbReference type="Gene3D" id="2.50.20.20">
    <property type="match status" value="1"/>
</dbReference>
<feature type="region of interest" description="Disordered" evidence="1">
    <location>
        <begin position="190"/>
        <end position="256"/>
    </location>
</feature>
<feature type="signal peptide" evidence="2">
    <location>
        <begin position="1"/>
        <end position="29"/>
    </location>
</feature>
<organism evidence="3 4">
    <name type="scientific">Streptomyces gardneri</name>
    <dbReference type="NCBI Taxonomy" id="66892"/>
    <lineage>
        <taxon>Bacteria</taxon>
        <taxon>Bacillati</taxon>
        <taxon>Actinomycetota</taxon>
        <taxon>Actinomycetes</taxon>
        <taxon>Kitasatosporales</taxon>
        <taxon>Streptomycetaceae</taxon>
        <taxon>Streptomyces</taxon>
    </lineage>
</organism>
<evidence type="ECO:0000313" key="3">
    <source>
        <dbReference type="EMBL" id="GEB60573.1"/>
    </source>
</evidence>
<protein>
    <submittedName>
        <fullName evidence="3">Lipoprotein</fullName>
    </submittedName>
</protein>
<evidence type="ECO:0000256" key="1">
    <source>
        <dbReference type="SAM" id="MobiDB-lite"/>
    </source>
</evidence>
<feature type="compositionally biased region" description="Acidic residues" evidence="1">
    <location>
        <begin position="218"/>
        <end position="229"/>
    </location>
</feature>